<dbReference type="OrthoDB" id="5372011at2759"/>
<protein>
    <submittedName>
        <fullName evidence="2">Uncharacterized protein</fullName>
    </submittedName>
</protein>
<reference evidence="2 3" key="1">
    <citation type="submission" date="2019-09" db="EMBL/GenBank/DDBJ databases">
        <title>The hologenome of the rock-dwelling lichen Lasallia pustulata.</title>
        <authorList>
            <person name="Greshake Tzovaras B."/>
            <person name="Segers F."/>
            <person name="Bicker A."/>
            <person name="Dal Grande F."/>
            <person name="Otte J."/>
            <person name="Hankeln T."/>
            <person name="Schmitt I."/>
            <person name="Ebersberger I."/>
        </authorList>
    </citation>
    <scope>NUCLEOTIDE SEQUENCE [LARGE SCALE GENOMIC DNA]</scope>
    <source>
        <strain evidence="2">A1-1</strain>
    </source>
</reference>
<gene>
    <name evidence="2" type="ORF">FRX48_01445</name>
</gene>
<comment type="caution">
    <text evidence="2">The sequence shown here is derived from an EMBL/GenBank/DDBJ whole genome shotgun (WGS) entry which is preliminary data.</text>
</comment>
<proteinExistence type="predicted"/>
<feature type="region of interest" description="Disordered" evidence="1">
    <location>
        <begin position="1"/>
        <end position="33"/>
    </location>
</feature>
<evidence type="ECO:0000313" key="3">
    <source>
        <dbReference type="Proteomes" id="UP000324767"/>
    </source>
</evidence>
<accession>A0A5M8Q001</accession>
<feature type="region of interest" description="Disordered" evidence="1">
    <location>
        <begin position="79"/>
        <end position="128"/>
    </location>
</feature>
<evidence type="ECO:0000256" key="1">
    <source>
        <dbReference type="SAM" id="MobiDB-lite"/>
    </source>
</evidence>
<feature type="compositionally biased region" description="Low complexity" evidence="1">
    <location>
        <begin position="1"/>
        <end position="12"/>
    </location>
</feature>
<feature type="compositionally biased region" description="Acidic residues" evidence="1">
    <location>
        <begin position="82"/>
        <end position="96"/>
    </location>
</feature>
<sequence>MTPKPKTKTTAPGPVPAPAAPRTISSTELYEERDARDSAARVLGSWELVALLACAGLESIPQTRLRLEKQLMGISAEKMAEGDEWEDCFDEEDEDEKGAKREREGAGAAGGRREKEREKGEAGRKRKG</sequence>
<dbReference type="EMBL" id="VXIT01000002">
    <property type="protein sequence ID" value="KAA6414695.1"/>
    <property type="molecule type" value="Genomic_DNA"/>
</dbReference>
<dbReference type="Proteomes" id="UP000324767">
    <property type="component" value="Unassembled WGS sequence"/>
</dbReference>
<organism evidence="2 3">
    <name type="scientific">Lasallia pustulata</name>
    <dbReference type="NCBI Taxonomy" id="136370"/>
    <lineage>
        <taxon>Eukaryota</taxon>
        <taxon>Fungi</taxon>
        <taxon>Dikarya</taxon>
        <taxon>Ascomycota</taxon>
        <taxon>Pezizomycotina</taxon>
        <taxon>Lecanoromycetes</taxon>
        <taxon>OSLEUM clade</taxon>
        <taxon>Umbilicariomycetidae</taxon>
        <taxon>Umbilicariales</taxon>
        <taxon>Umbilicariaceae</taxon>
        <taxon>Lasallia</taxon>
    </lineage>
</organism>
<evidence type="ECO:0000313" key="2">
    <source>
        <dbReference type="EMBL" id="KAA6414695.1"/>
    </source>
</evidence>
<feature type="compositionally biased region" description="Basic and acidic residues" evidence="1">
    <location>
        <begin position="97"/>
        <end position="128"/>
    </location>
</feature>
<dbReference type="AlphaFoldDB" id="A0A5M8Q001"/>
<name>A0A5M8Q001_9LECA</name>